<evidence type="ECO:0000256" key="2">
    <source>
        <dbReference type="PROSITE-ProRule" id="PRU00168"/>
    </source>
</evidence>
<dbReference type="OrthoDB" id="546434at2759"/>
<dbReference type="EMBL" id="KB207027">
    <property type="protein sequence ID" value="ELP85925.1"/>
    <property type="molecule type" value="Genomic_DNA"/>
</dbReference>
<dbReference type="PROSITE" id="PS50009">
    <property type="entry name" value="RASGEF_CAT"/>
    <property type="match status" value="1"/>
</dbReference>
<dbReference type="InterPro" id="IPR008937">
    <property type="entry name" value="Ras-like_GEF"/>
</dbReference>
<evidence type="ECO:0000313" key="6">
    <source>
        <dbReference type="EMBL" id="ELP85925.1"/>
    </source>
</evidence>
<dbReference type="Gene3D" id="1.10.840.10">
    <property type="entry name" value="Ras guanine-nucleotide exchange factors catalytic domain"/>
    <property type="match status" value="1"/>
</dbReference>
<proteinExistence type="predicted"/>
<dbReference type="PANTHER" id="PTHR23113:SF366">
    <property type="entry name" value="RAS GUANINE NUCLEOTIDE EXCHANGE FACTOR R"/>
    <property type="match status" value="1"/>
</dbReference>
<reference evidence="6 7" key="1">
    <citation type="submission" date="2012-10" db="EMBL/GenBank/DDBJ databases">
        <authorList>
            <person name="Zafar N."/>
            <person name="Inman J."/>
            <person name="Hall N."/>
            <person name="Lorenzi H."/>
            <person name="Caler E."/>
        </authorList>
    </citation>
    <scope>NUCLEOTIDE SEQUENCE [LARGE SCALE GENOMIC DNA]</scope>
    <source>
        <strain evidence="6 7">IP1</strain>
    </source>
</reference>
<dbReference type="InterPro" id="IPR036964">
    <property type="entry name" value="RASGEF_cat_dom_sf"/>
</dbReference>
<dbReference type="RefSeq" id="XP_004185271.1">
    <property type="nucleotide sequence ID" value="XM_004185223.1"/>
</dbReference>
<evidence type="ECO:0000256" key="1">
    <source>
        <dbReference type="ARBA" id="ARBA00022658"/>
    </source>
</evidence>
<evidence type="ECO:0000259" key="5">
    <source>
        <dbReference type="PROSITE" id="PS50212"/>
    </source>
</evidence>
<name>A0A0A1TX88_ENTIV</name>
<dbReference type="GeneID" id="14884942"/>
<organism evidence="6 7">
    <name type="scientific">Entamoeba invadens IP1</name>
    <dbReference type="NCBI Taxonomy" id="370355"/>
    <lineage>
        <taxon>Eukaryota</taxon>
        <taxon>Amoebozoa</taxon>
        <taxon>Evosea</taxon>
        <taxon>Archamoebae</taxon>
        <taxon>Mastigamoebida</taxon>
        <taxon>Entamoebidae</taxon>
        <taxon>Entamoeba</taxon>
    </lineage>
</organism>
<dbReference type="CDD" id="cd06224">
    <property type="entry name" value="REM"/>
    <property type="match status" value="1"/>
</dbReference>
<dbReference type="AlphaFoldDB" id="A0A0A1TX88"/>
<keyword evidence="3" id="KW-0175">Coiled coil</keyword>
<dbReference type="VEuPathDB" id="AmoebaDB:EIN_135090"/>
<dbReference type="InterPro" id="IPR001895">
    <property type="entry name" value="RASGEF_cat_dom"/>
</dbReference>
<accession>A0A0A1TX88</accession>
<dbReference type="PANTHER" id="PTHR23113">
    <property type="entry name" value="GUANINE NUCLEOTIDE EXCHANGE FACTOR"/>
    <property type="match status" value="1"/>
</dbReference>
<dbReference type="InterPro" id="IPR023578">
    <property type="entry name" value="Ras_GEF_dom_sf"/>
</dbReference>
<gene>
    <name evidence="6" type="ORF">EIN_135090</name>
</gene>
<dbReference type="GO" id="GO:0007265">
    <property type="term" value="P:Ras protein signal transduction"/>
    <property type="evidence" value="ECO:0007669"/>
    <property type="project" value="TreeGrafter"/>
</dbReference>
<dbReference type="Pfam" id="PF00617">
    <property type="entry name" value="RasGEF"/>
    <property type="match status" value="1"/>
</dbReference>
<dbReference type="Proteomes" id="UP000014680">
    <property type="component" value="Unassembled WGS sequence"/>
</dbReference>
<dbReference type="SUPFAM" id="SSF48366">
    <property type="entry name" value="Ras GEF"/>
    <property type="match status" value="1"/>
</dbReference>
<feature type="domain" description="Ras-GEF" evidence="4">
    <location>
        <begin position="623"/>
        <end position="856"/>
    </location>
</feature>
<keyword evidence="1 2" id="KW-0344">Guanine-nucleotide releasing factor</keyword>
<protein>
    <submittedName>
        <fullName evidence="6">Ras guanine nucleotide exchange factor, slime mold, putative</fullName>
    </submittedName>
</protein>
<sequence length="859" mass="98620">MLGVVDEKRQELEEDIQSLKLKVSMLEAEKYKKMNTLNKKALEGDQLTTEEKDMLKKEVDLVETLRNELQKEPIKESRSRRLEQKRVDRHSLSLTFRRKKGVISFTSMTTKTAGESVSIGEANSGKSGAQEIKEILQKAKEENLSKEDLIDKVSACINRIYQEFRPFQLTALKSVDEDVIVQQKSNTRFSVYNQVLPHFDEVTVDEEVNRLGEKMVLGYDDLVMRVCDSVAVVASVLVDTVSFASLAVARPEIEQYITQFQTAIEALKVKIIGLMTIVKELIETYVKCCECVDDDFKKYLENYNFGVSVLQKIDLEPVVNSFIVEAAKGEGQQLRVGFIEKDFYESGESLSSVVSRLIMVIGNVVRNRISKMEDVTKKKKKDKADEDNPFVLPSKDIVKLEFNEVTSVCYSFLESLKVYVGKVYTAREVRNISENSTTRLKEEPCDFWQEIRSKEAPKTNGDPPETKLAAGSLNRIIETLTSPLFNDTLYRRAFMFSFPVFTTAKKVIDTLFTRFMVPLGDKPSDEEKKTAMVIKSRVIVALKYFCDDALDECNQSLLEYMKDFLNRPEHGESYQKSLKSLTQTIDKRLYERNQMISNYFIPPVDLFFTQDMCSPTLFFTRMDDYEIAKQLTMVDSAIYRAVRSTELIGLSFDKMKHRAPNVCKMLSRLDAISHWIGTTILMFYDVDMRAKILNKFVSIADKLYQLQNFQSLAAFYFGFEYPPVSRLGATTALLTPQSTKIIKTISALFCPDNQNYKLYRNLLIEAKGATVPFVAVITKDLTFNLEGNEKFVDSPQGKLIKMEVQERSMKYIDEFLSFQQFNYNFPVVQPIYNYLKNVICQPEDLLYKTSVTVEPRKSK</sequence>
<keyword evidence="7" id="KW-1185">Reference proteome</keyword>
<dbReference type="SMART" id="SM00147">
    <property type="entry name" value="RasGEF"/>
    <property type="match status" value="1"/>
</dbReference>
<evidence type="ECO:0000259" key="4">
    <source>
        <dbReference type="PROSITE" id="PS50009"/>
    </source>
</evidence>
<dbReference type="OMA" id="RITKTED"/>
<feature type="coiled-coil region" evidence="3">
    <location>
        <begin position="2"/>
        <end position="72"/>
    </location>
</feature>
<dbReference type="GO" id="GO:0005886">
    <property type="term" value="C:plasma membrane"/>
    <property type="evidence" value="ECO:0007669"/>
    <property type="project" value="TreeGrafter"/>
</dbReference>
<evidence type="ECO:0000256" key="3">
    <source>
        <dbReference type="SAM" id="Coils"/>
    </source>
</evidence>
<dbReference type="Pfam" id="PF00618">
    <property type="entry name" value="RasGEF_N"/>
    <property type="match status" value="1"/>
</dbReference>
<feature type="domain" description="N-terminal Ras-GEF" evidence="5">
    <location>
        <begin position="464"/>
        <end position="589"/>
    </location>
</feature>
<dbReference type="InterPro" id="IPR000651">
    <property type="entry name" value="Ras-like_Gua-exchang_fac_N"/>
</dbReference>
<dbReference type="KEGG" id="eiv:EIN_135090"/>
<dbReference type="PROSITE" id="PS50212">
    <property type="entry name" value="RASGEF_NTER"/>
    <property type="match status" value="1"/>
</dbReference>
<dbReference type="Gene3D" id="1.20.870.10">
    <property type="entry name" value="Son of sevenless (SoS) protein Chain: S domain 1"/>
    <property type="match status" value="1"/>
</dbReference>
<dbReference type="GO" id="GO:0005085">
    <property type="term" value="F:guanyl-nucleotide exchange factor activity"/>
    <property type="evidence" value="ECO:0007669"/>
    <property type="project" value="UniProtKB-KW"/>
</dbReference>
<evidence type="ECO:0000313" key="7">
    <source>
        <dbReference type="Proteomes" id="UP000014680"/>
    </source>
</evidence>